<keyword evidence="4" id="KW-0804">Transcription</keyword>
<comment type="caution">
    <text evidence="8">The sequence shown here is derived from an EMBL/GenBank/DDBJ whole genome shotgun (WGS) entry which is preliminary data.</text>
</comment>
<dbReference type="Pfam" id="PF04542">
    <property type="entry name" value="Sigma70_r2"/>
    <property type="match status" value="1"/>
</dbReference>
<keyword evidence="9" id="KW-1185">Reference proteome</keyword>
<accession>A0A3N1DC65</accession>
<dbReference type="InterPro" id="IPR039425">
    <property type="entry name" value="RNA_pol_sigma-70-like"/>
</dbReference>
<sequence>MSELTDAGLWEEARGGRAEAFGVLFDRHHRAVYNYCFRRTADWAVAEDLTSVVFLETWRRRASVRLERDSLLPWLYGVATNVVRNHRRSLRRHREALGRLPHMPVEDESADVAGRIDDQRRMRAVLDGIAALPRRYQDVLVLCVWEELSYAEAAAALGVPVGTVRSRLSRARERLREPVPRPGHRTGETTLREELS</sequence>
<dbReference type="InterPro" id="IPR036388">
    <property type="entry name" value="WH-like_DNA-bd_sf"/>
</dbReference>
<gene>
    <name evidence="8" type="ORF">EDD29_8813</name>
</gene>
<dbReference type="Pfam" id="PF08281">
    <property type="entry name" value="Sigma70_r4_2"/>
    <property type="match status" value="1"/>
</dbReference>
<dbReference type="GO" id="GO:0006352">
    <property type="term" value="P:DNA-templated transcription initiation"/>
    <property type="evidence" value="ECO:0007669"/>
    <property type="project" value="InterPro"/>
</dbReference>
<feature type="region of interest" description="Disordered" evidence="5">
    <location>
        <begin position="172"/>
        <end position="196"/>
    </location>
</feature>
<dbReference type="RefSeq" id="WP_211360178.1">
    <property type="nucleotide sequence ID" value="NZ_RJKE01000001.1"/>
</dbReference>
<dbReference type="PANTHER" id="PTHR43133">
    <property type="entry name" value="RNA POLYMERASE ECF-TYPE SIGMA FACTO"/>
    <property type="match status" value="1"/>
</dbReference>
<keyword evidence="2" id="KW-0805">Transcription regulation</keyword>
<dbReference type="InterPro" id="IPR013249">
    <property type="entry name" value="RNA_pol_sigma70_r4_t2"/>
</dbReference>
<dbReference type="Gene3D" id="1.10.10.10">
    <property type="entry name" value="Winged helix-like DNA-binding domain superfamily/Winged helix DNA-binding domain"/>
    <property type="match status" value="1"/>
</dbReference>
<reference evidence="8 9" key="1">
    <citation type="submission" date="2018-11" db="EMBL/GenBank/DDBJ databases">
        <title>Sequencing the genomes of 1000 actinobacteria strains.</title>
        <authorList>
            <person name="Klenk H.-P."/>
        </authorList>
    </citation>
    <scope>NUCLEOTIDE SEQUENCE [LARGE SCALE GENOMIC DNA]</scope>
    <source>
        <strain evidence="8 9">DSM 44254</strain>
    </source>
</reference>
<dbReference type="NCBIfam" id="TIGR02937">
    <property type="entry name" value="sigma70-ECF"/>
    <property type="match status" value="1"/>
</dbReference>
<evidence type="ECO:0000256" key="2">
    <source>
        <dbReference type="ARBA" id="ARBA00023015"/>
    </source>
</evidence>
<dbReference type="InterPro" id="IPR013324">
    <property type="entry name" value="RNA_pol_sigma_r3/r4-like"/>
</dbReference>
<dbReference type="InterPro" id="IPR014284">
    <property type="entry name" value="RNA_pol_sigma-70_dom"/>
</dbReference>
<evidence type="ECO:0000259" key="6">
    <source>
        <dbReference type="Pfam" id="PF04542"/>
    </source>
</evidence>
<evidence type="ECO:0000313" key="9">
    <source>
        <dbReference type="Proteomes" id="UP000272400"/>
    </source>
</evidence>
<dbReference type="AlphaFoldDB" id="A0A3N1DC65"/>
<evidence type="ECO:0000259" key="7">
    <source>
        <dbReference type="Pfam" id="PF08281"/>
    </source>
</evidence>
<feature type="domain" description="RNA polymerase sigma factor 70 region 4 type 2" evidence="7">
    <location>
        <begin position="124"/>
        <end position="175"/>
    </location>
</feature>
<organism evidence="8 9">
    <name type="scientific">Actinocorallia herbida</name>
    <dbReference type="NCBI Taxonomy" id="58109"/>
    <lineage>
        <taxon>Bacteria</taxon>
        <taxon>Bacillati</taxon>
        <taxon>Actinomycetota</taxon>
        <taxon>Actinomycetes</taxon>
        <taxon>Streptosporangiales</taxon>
        <taxon>Thermomonosporaceae</taxon>
        <taxon>Actinocorallia</taxon>
    </lineage>
</organism>
<evidence type="ECO:0000256" key="1">
    <source>
        <dbReference type="ARBA" id="ARBA00010641"/>
    </source>
</evidence>
<dbReference type="CDD" id="cd06171">
    <property type="entry name" value="Sigma70_r4"/>
    <property type="match status" value="1"/>
</dbReference>
<feature type="domain" description="RNA polymerase sigma-70 region 2" evidence="6">
    <location>
        <begin position="24"/>
        <end position="92"/>
    </location>
</feature>
<dbReference type="InterPro" id="IPR013325">
    <property type="entry name" value="RNA_pol_sigma_r2"/>
</dbReference>
<protein>
    <submittedName>
        <fullName evidence="8">RNA polymerase sigma-70 factor (ECF subfamily)</fullName>
    </submittedName>
</protein>
<comment type="similarity">
    <text evidence="1">Belongs to the sigma-70 factor family. ECF subfamily.</text>
</comment>
<name>A0A3N1DC65_9ACTN</name>
<dbReference type="SUPFAM" id="SSF88659">
    <property type="entry name" value="Sigma3 and sigma4 domains of RNA polymerase sigma factors"/>
    <property type="match status" value="1"/>
</dbReference>
<evidence type="ECO:0000256" key="5">
    <source>
        <dbReference type="SAM" id="MobiDB-lite"/>
    </source>
</evidence>
<evidence type="ECO:0000256" key="4">
    <source>
        <dbReference type="ARBA" id="ARBA00023163"/>
    </source>
</evidence>
<dbReference type="EMBL" id="RJKE01000001">
    <property type="protein sequence ID" value="ROO91066.1"/>
    <property type="molecule type" value="Genomic_DNA"/>
</dbReference>
<dbReference type="Proteomes" id="UP000272400">
    <property type="component" value="Unassembled WGS sequence"/>
</dbReference>
<evidence type="ECO:0000313" key="8">
    <source>
        <dbReference type="EMBL" id="ROO91066.1"/>
    </source>
</evidence>
<proteinExistence type="inferred from homology"/>
<dbReference type="GO" id="GO:0003677">
    <property type="term" value="F:DNA binding"/>
    <property type="evidence" value="ECO:0007669"/>
    <property type="project" value="InterPro"/>
</dbReference>
<dbReference type="GO" id="GO:0016987">
    <property type="term" value="F:sigma factor activity"/>
    <property type="evidence" value="ECO:0007669"/>
    <property type="project" value="UniProtKB-KW"/>
</dbReference>
<dbReference type="PANTHER" id="PTHR43133:SF25">
    <property type="entry name" value="RNA POLYMERASE SIGMA FACTOR RFAY-RELATED"/>
    <property type="match status" value="1"/>
</dbReference>
<evidence type="ECO:0000256" key="3">
    <source>
        <dbReference type="ARBA" id="ARBA00023082"/>
    </source>
</evidence>
<dbReference type="Gene3D" id="1.10.1740.10">
    <property type="match status" value="1"/>
</dbReference>
<dbReference type="InterPro" id="IPR007627">
    <property type="entry name" value="RNA_pol_sigma70_r2"/>
</dbReference>
<keyword evidence="3" id="KW-0731">Sigma factor</keyword>
<dbReference type="SUPFAM" id="SSF88946">
    <property type="entry name" value="Sigma2 domain of RNA polymerase sigma factors"/>
    <property type="match status" value="1"/>
</dbReference>